<evidence type="ECO:0000256" key="1">
    <source>
        <dbReference type="SAM" id="MobiDB-lite"/>
    </source>
</evidence>
<sequence length="113" mass="12628">MTTTLPRFPMDQSSTGSTKVLPNKNNEVISLPPVSGHKLLVMQRHSALILDQGNMVKQEMMMGFSIKQMQRVKALKRLGTTEQEIWDAYAYKISQLGSQLSITAPQHKTSALI</sequence>
<dbReference type="OrthoDB" id="196657at2759"/>
<dbReference type="EMBL" id="JNBS01002689">
    <property type="protein sequence ID" value="OQR89671.1"/>
    <property type="molecule type" value="Genomic_DNA"/>
</dbReference>
<organism evidence="2 3">
    <name type="scientific">Thraustotheca clavata</name>
    <dbReference type="NCBI Taxonomy" id="74557"/>
    <lineage>
        <taxon>Eukaryota</taxon>
        <taxon>Sar</taxon>
        <taxon>Stramenopiles</taxon>
        <taxon>Oomycota</taxon>
        <taxon>Saprolegniomycetes</taxon>
        <taxon>Saprolegniales</taxon>
        <taxon>Achlyaceae</taxon>
        <taxon>Thraustotheca</taxon>
    </lineage>
</organism>
<gene>
    <name evidence="2" type="ORF">THRCLA_22644</name>
</gene>
<accession>A0A1V9YVG0</accession>
<feature type="region of interest" description="Disordered" evidence="1">
    <location>
        <begin position="1"/>
        <end position="24"/>
    </location>
</feature>
<dbReference type="AlphaFoldDB" id="A0A1V9YVG0"/>
<comment type="caution">
    <text evidence="2">The sequence shown here is derived from an EMBL/GenBank/DDBJ whole genome shotgun (WGS) entry which is preliminary data.</text>
</comment>
<proteinExistence type="predicted"/>
<keyword evidence="3" id="KW-1185">Reference proteome</keyword>
<reference evidence="2 3" key="1">
    <citation type="journal article" date="2014" name="Genome Biol. Evol.">
        <title>The secreted proteins of Achlya hypogyna and Thraustotheca clavata identify the ancestral oomycete secretome and reveal gene acquisitions by horizontal gene transfer.</title>
        <authorList>
            <person name="Misner I."/>
            <person name="Blouin N."/>
            <person name="Leonard G."/>
            <person name="Richards T.A."/>
            <person name="Lane C.E."/>
        </authorList>
    </citation>
    <scope>NUCLEOTIDE SEQUENCE [LARGE SCALE GENOMIC DNA]</scope>
    <source>
        <strain evidence="2 3">ATCC 34112</strain>
    </source>
</reference>
<dbReference type="Proteomes" id="UP000243217">
    <property type="component" value="Unassembled WGS sequence"/>
</dbReference>
<evidence type="ECO:0000313" key="3">
    <source>
        <dbReference type="Proteomes" id="UP000243217"/>
    </source>
</evidence>
<evidence type="ECO:0000313" key="2">
    <source>
        <dbReference type="EMBL" id="OQR89671.1"/>
    </source>
</evidence>
<protein>
    <submittedName>
        <fullName evidence="2">Uncharacterized protein</fullName>
    </submittedName>
</protein>
<name>A0A1V9YVG0_9STRA</name>